<reference evidence="2" key="1">
    <citation type="submission" date="2013-04" db="EMBL/GenBank/DDBJ databases">
        <authorList>
            <person name="Qu J."/>
            <person name="Murali S.C."/>
            <person name="Bandaranaike D."/>
            <person name="Bellair M."/>
            <person name="Blankenburg K."/>
            <person name="Chao H."/>
            <person name="Dinh H."/>
            <person name="Doddapaneni H."/>
            <person name="Downs B."/>
            <person name="Dugan-Rocha S."/>
            <person name="Elkadiri S."/>
            <person name="Gnanaolivu R.D."/>
            <person name="Hernandez B."/>
            <person name="Javaid M."/>
            <person name="Jayaseelan J.C."/>
            <person name="Lee S."/>
            <person name="Li M."/>
            <person name="Ming W."/>
            <person name="Munidasa M."/>
            <person name="Muniz J."/>
            <person name="Nguyen L."/>
            <person name="Ongeri F."/>
            <person name="Osuji N."/>
            <person name="Pu L.-L."/>
            <person name="Puazo M."/>
            <person name="Qu C."/>
            <person name="Quiroz J."/>
            <person name="Raj R."/>
            <person name="Weissenberger G."/>
            <person name="Xin Y."/>
            <person name="Zou X."/>
            <person name="Han Y."/>
            <person name="Richards S."/>
            <person name="Worley K."/>
            <person name="Muzny D."/>
            <person name="Gibbs R."/>
        </authorList>
    </citation>
    <scope>NUCLEOTIDE SEQUENCE</scope>
    <source>
        <strain evidence="2">Sampled in the wild</strain>
    </source>
</reference>
<dbReference type="Proteomes" id="UP000792457">
    <property type="component" value="Unassembled WGS sequence"/>
</dbReference>
<feature type="signal peptide" evidence="1">
    <location>
        <begin position="1"/>
        <end position="27"/>
    </location>
</feature>
<protein>
    <submittedName>
        <fullName evidence="2">Uncharacterized protein</fullName>
    </submittedName>
</protein>
<gene>
    <name evidence="2" type="ORF">J437_LFUL008676</name>
</gene>
<name>A0A8K0K6K4_LADFU</name>
<accession>A0A8K0K6K4</accession>
<comment type="caution">
    <text evidence="2">The sequence shown here is derived from an EMBL/GenBank/DDBJ whole genome shotgun (WGS) entry which is preliminary data.</text>
</comment>
<proteinExistence type="predicted"/>
<evidence type="ECO:0000256" key="1">
    <source>
        <dbReference type="SAM" id="SignalP"/>
    </source>
</evidence>
<reference evidence="2" key="2">
    <citation type="submission" date="2017-10" db="EMBL/GenBank/DDBJ databases">
        <title>Ladona fulva Genome sequencing and assembly.</title>
        <authorList>
            <person name="Murali S."/>
            <person name="Richards S."/>
            <person name="Bandaranaike D."/>
            <person name="Bellair M."/>
            <person name="Blankenburg K."/>
            <person name="Chao H."/>
            <person name="Dinh H."/>
            <person name="Doddapaneni H."/>
            <person name="Dugan-Rocha S."/>
            <person name="Elkadiri S."/>
            <person name="Gnanaolivu R."/>
            <person name="Hernandez B."/>
            <person name="Skinner E."/>
            <person name="Javaid M."/>
            <person name="Lee S."/>
            <person name="Li M."/>
            <person name="Ming W."/>
            <person name="Munidasa M."/>
            <person name="Muniz J."/>
            <person name="Nguyen L."/>
            <person name="Hughes D."/>
            <person name="Osuji N."/>
            <person name="Pu L.-L."/>
            <person name="Puazo M."/>
            <person name="Qu C."/>
            <person name="Quiroz J."/>
            <person name="Raj R."/>
            <person name="Weissenberger G."/>
            <person name="Xin Y."/>
            <person name="Zou X."/>
            <person name="Han Y."/>
            <person name="Worley K."/>
            <person name="Muzny D."/>
            <person name="Gibbs R."/>
        </authorList>
    </citation>
    <scope>NUCLEOTIDE SEQUENCE</scope>
    <source>
        <strain evidence="2">Sampled in the wild</strain>
    </source>
</reference>
<dbReference type="EMBL" id="KZ308381">
    <property type="protein sequence ID" value="KAG8228687.1"/>
    <property type="molecule type" value="Genomic_DNA"/>
</dbReference>
<organism evidence="2 3">
    <name type="scientific">Ladona fulva</name>
    <name type="common">Scarce chaser dragonfly</name>
    <name type="synonym">Libellula fulva</name>
    <dbReference type="NCBI Taxonomy" id="123851"/>
    <lineage>
        <taxon>Eukaryota</taxon>
        <taxon>Metazoa</taxon>
        <taxon>Ecdysozoa</taxon>
        <taxon>Arthropoda</taxon>
        <taxon>Hexapoda</taxon>
        <taxon>Insecta</taxon>
        <taxon>Pterygota</taxon>
        <taxon>Palaeoptera</taxon>
        <taxon>Odonata</taxon>
        <taxon>Epiprocta</taxon>
        <taxon>Anisoptera</taxon>
        <taxon>Libelluloidea</taxon>
        <taxon>Libellulidae</taxon>
        <taxon>Ladona</taxon>
    </lineage>
</organism>
<evidence type="ECO:0000313" key="2">
    <source>
        <dbReference type="EMBL" id="KAG8228687.1"/>
    </source>
</evidence>
<evidence type="ECO:0000313" key="3">
    <source>
        <dbReference type="Proteomes" id="UP000792457"/>
    </source>
</evidence>
<dbReference type="AlphaFoldDB" id="A0A8K0K6K4"/>
<sequence length="340" mass="38392">MHTSHLTSIMEVVKLLLLTGLLPIIFANPYAEEVLNNYEIANKYICLRKINLFFDRPILFSYGETFLYSFPGTSKFSCDMTVTSRSKQTGVIATVQRLNFRMTNPTTCYDWIKFDRDSTLRCGNVKYGMRPLSDGSFPPPPKFVSMYSGPFLLGTSWAESSDMVSKMDVVHPDKNLITYFNIEARALQPGEKLEMMIAYTGFKECDADNVPRGWFNCGYGVCIMEKLLYDGVVNCPFGDCIDEGSCEDAILNFQKVAGVFNESTAVGTKSEMKSSRRTPPKKYDYDDNTSCSLSSLPSCNTTLEDVKDIKNEFEKHNVIFERVSSYIERALKKIEVKGSA</sequence>
<keyword evidence="3" id="KW-1185">Reference proteome</keyword>
<dbReference type="OrthoDB" id="47276at2759"/>
<keyword evidence="1" id="KW-0732">Signal</keyword>
<feature type="chain" id="PRO_5035429204" evidence="1">
    <location>
        <begin position="28"/>
        <end position="340"/>
    </location>
</feature>